<dbReference type="EMBL" id="GL385403">
    <property type="protein sequence ID" value="EJT69783.1"/>
    <property type="molecule type" value="Genomic_DNA"/>
</dbReference>
<evidence type="ECO:0000256" key="1">
    <source>
        <dbReference type="SAM" id="SignalP"/>
    </source>
</evidence>
<gene>
    <name evidence="3" type="primary">20353124</name>
    <name evidence="2" type="ORF">GGTG_12666</name>
</gene>
<dbReference type="VEuPathDB" id="FungiDB:GGTG_12666"/>
<accession>J3PGN7</accession>
<reference evidence="3" key="5">
    <citation type="submission" date="2018-04" db="UniProtKB">
        <authorList>
            <consortium name="EnsemblFungi"/>
        </authorList>
    </citation>
    <scope>IDENTIFICATION</scope>
    <source>
        <strain evidence="3">R3-111a-1</strain>
    </source>
</reference>
<dbReference type="HOGENOM" id="CLU_1396404_0_0_1"/>
<keyword evidence="4" id="KW-1185">Reference proteome</keyword>
<sequence length="195" mass="21004">MQFKLLFLLTVCAGASIFSAAEPPVNSTRNGTTLTNDTAKANGTVVSDGSGFFNGIKIANNTSPIPGTLMINGTLRFTGAYVVNLKNGKHRLVKLSGYDYHNKAVCVSSTAGGDAVSGVKNPNRWEGLTDTKATECACNAYRIRRAGLLQNDMCPDCRYDVATETCYSEHWHIGSVEFKGLCQYDCGAKDWEGRG</sequence>
<reference evidence="2" key="2">
    <citation type="submission" date="2010-07" db="EMBL/GenBank/DDBJ databases">
        <authorList>
            <consortium name="The Broad Institute Genome Sequencing Platform"/>
            <consortium name="Broad Institute Genome Sequencing Center for Infectious Disease"/>
            <person name="Ma L.-J."/>
            <person name="Dead R."/>
            <person name="Young S."/>
            <person name="Zeng Q."/>
            <person name="Koehrsen M."/>
            <person name="Alvarado L."/>
            <person name="Berlin A."/>
            <person name="Chapman S.B."/>
            <person name="Chen Z."/>
            <person name="Freedman E."/>
            <person name="Gellesch M."/>
            <person name="Goldberg J."/>
            <person name="Griggs A."/>
            <person name="Gujja S."/>
            <person name="Heilman E.R."/>
            <person name="Heiman D."/>
            <person name="Hepburn T."/>
            <person name="Howarth C."/>
            <person name="Jen D."/>
            <person name="Larson L."/>
            <person name="Mehta T."/>
            <person name="Neiman D."/>
            <person name="Pearson M."/>
            <person name="Roberts A."/>
            <person name="Saif S."/>
            <person name="Shea T."/>
            <person name="Shenoy N."/>
            <person name="Sisk P."/>
            <person name="Stolte C."/>
            <person name="Sykes S."/>
            <person name="Walk T."/>
            <person name="White J."/>
            <person name="Yandava C."/>
            <person name="Haas B."/>
            <person name="Nusbaum C."/>
            <person name="Birren B."/>
        </authorList>
    </citation>
    <scope>NUCLEOTIDE SEQUENCE</scope>
    <source>
        <strain evidence="2">R3-111a-1</strain>
    </source>
</reference>
<dbReference type="eggNOG" id="ENOG502R6F2">
    <property type="taxonomic scope" value="Eukaryota"/>
</dbReference>
<evidence type="ECO:0000313" key="3">
    <source>
        <dbReference type="EnsemblFungi" id="EJT69783"/>
    </source>
</evidence>
<reference evidence="4" key="1">
    <citation type="submission" date="2010-07" db="EMBL/GenBank/DDBJ databases">
        <title>The genome sequence of Gaeumannomyces graminis var. tritici strain R3-111a-1.</title>
        <authorList>
            <consortium name="The Broad Institute Genome Sequencing Platform"/>
            <person name="Ma L.-J."/>
            <person name="Dead R."/>
            <person name="Young S."/>
            <person name="Zeng Q."/>
            <person name="Koehrsen M."/>
            <person name="Alvarado L."/>
            <person name="Berlin A."/>
            <person name="Chapman S.B."/>
            <person name="Chen Z."/>
            <person name="Freedman E."/>
            <person name="Gellesch M."/>
            <person name="Goldberg J."/>
            <person name="Griggs A."/>
            <person name="Gujja S."/>
            <person name="Heilman E.R."/>
            <person name="Heiman D."/>
            <person name="Hepburn T."/>
            <person name="Howarth C."/>
            <person name="Jen D."/>
            <person name="Larson L."/>
            <person name="Mehta T."/>
            <person name="Neiman D."/>
            <person name="Pearson M."/>
            <person name="Roberts A."/>
            <person name="Saif S."/>
            <person name="Shea T."/>
            <person name="Shenoy N."/>
            <person name="Sisk P."/>
            <person name="Stolte C."/>
            <person name="Sykes S."/>
            <person name="Walk T."/>
            <person name="White J."/>
            <person name="Yandava C."/>
            <person name="Haas B."/>
            <person name="Nusbaum C."/>
            <person name="Birren B."/>
        </authorList>
    </citation>
    <scope>NUCLEOTIDE SEQUENCE [LARGE SCALE GENOMIC DNA]</scope>
    <source>
        <strain evidence="4">R3-111a-1</strain>
    </source>
</reference>
<evidence type="ECO:0000313" key="2">
    <source>
        <dbReference type="EMBL" id="EJT69783.1"/>
    </source>
</evidence>
<keyword evidence="1" id="KW-0732">Signal</keyword>
<feature type="signal peptide" evidence="1">
    <location>
        <begin position="1"/>
        <end position="21"/>
    </location>
</feature>
<dbReference type="Proteomes" id="UP000006039">
    <property type="component" value="Unassembled WGS sequence"/>
</dbReference>
<protein>
    <submittedName>
        <fullName evidence="2 3">Uncharacterized protein</fullName>
    </submittedName>
</protein>
<reference evidence="2" key="3">
    <citation type="submission" date="2010-09" db="EMBL/GenBank/DDBJ databases">
        <title>Annotation of Gaeumannomyces graminis var. tritici R3-111a-1.</title>
        <authorList>
            <consortium name="The Broad Institute Genome Sequencing Platform"/>
            <person name="Ma L.-J."/>
            <person name="Dead R."/>
            <person name="Young S.K."/>
            <person name="Zeng Q."/>
            <person name="Gargeya S."/>
            <person name="Fitzgerald M."/>
            <person name="Haas B."/>
            <person name="Abouelleil A."/>
            <person name="Alvarado L."/>
            <person name="Arachchi H.M."/>
            <person name="Berlin A."/>
            <person name="Brown A."/>
            <person name="Chapman S.B."/>
            <person name="Chen Z."/>
            <person name="Dunbar C."/>
            <person name="Freedman E."/>
            <person name="Gearin G."/>
            <person name="Gellesch M."/>
            <person name="Goldberg J."/>
            <person name="Griggs A."/>
            <person name="Gujja S."/>
            <person name="Heiman D."/>
            <person name="Howarth C."/>
            <person name="Larson L."/>
            <person name="Lui A."/>
            <person name="MacDonald P.J.P."/>
            <person name="Mehta T."/>
            <person name="Montmayeur A."/>
            <person name="Murphy C."/>
            <person name="Neiman D."/>
            <person name="Pearson M."/>
            <person name="Priest M."/>
            <person name="Roberts A."/>
            <person name="Saif S."/>
            <person name="Shea T."/>
            <person name="Shenoy N."/>
            <person name="Sisk P."/>
            <person name="Stolte C."/>
            <person name="Sykes S."/>
            <person name="Yandava C."/>
            <person name="Wortman J."/>
            <person name="Nusbaum C."/>
            <person name="Birren B."/>
        </authorList>
    </citation>
    <scope>NUCLEOTIDE SEQUENCE</scope>
    <source>
        <strain evidence="2">R3-111a-1</strain>
    </source>
</reference>
<dbReference type="AlphaFoldDB" id="J3PGN7"/>
<dbReference type="GeneID" id="20353124"/>
<dbReference type="EnsemblFungi" id="EJT69783">
    <property type="protein sequence ID" value="EJT69783"/>
    <property type="gene ID" value="GGTG_12666"/>
</dbReference>
<dbReference type="RefSeq" id="XP_009228831.1">
    <property type="nucleotide sequence ID" value="XM_009230567.1"/>
</dbReference>
<proteinExistence type="predicted"/>
<dbReference type="OrthoDB" id="10440200at2759"/>
<organism evidence="2">
    <name type="scientific">Gaeumannomyces tritici (strain R3-111a-1)</name>
    <name type="common">Wheat and barley take-all root rot fungus</name>
    <name type="synonym">Gaeumannomyces graminis var. tritici</name>
    <dbReference type="NCBI Taxonomy" id="644352"/>
    <lineage>
        <taxon>Eukaryota</taxon>
        <taxon>Fungi</taxon>
        <taxon>Dikarya</taxon>
        <taxon>Ascomycota</taxon>
        <taxon>Pezizomycotina</taxon>
        <taxon>Sordariomycetes</taxon>
        <taxon>Sordariomycetidae</taxon>
        <taxon>Magnaporthales</taxon>
        <taxon>Magnaporthaceae</taxon>
        <taxon>Gaeumannomyces</taxon>
    </lineage>
</organism>
<evidence type="ECO:0000313" key="4">
    <source>
        <dbReference type="Proteomes" id="UP000006039"/>
    </source>
</evidence>
<reference evidence="3" key="4">
    <citation type="journal article" date="2015" name="G3 (Bethesda)">
        <title>Genome sequences of three phytopathogenic species of the Magnaporthaceae family of fungi.</title>
        <authorList>
            <person name="Okagaki L.H."/>
            <person name="Nunes C.C."/>
            <person name="Sailsbery J."/>
            <person name="Clay B."/>
            <person name="Brown D."/>
            <person name="John T."/>
            <person name="Oh Y."/>
            <person name="Young N."/>
            <person name="Fitzgerald M."/>
            <person name="Haas B.J."/>
            <person name="Zeng Q."/>
            <person name="Young S."/>
            <person name="Adiconis X."/>
            <person name="Fan L."/>
            <person name="Levin J.Z."/>
            <person name="Mitchell T.K."/>
            <person name="Okubara P.A."/>
            <person name="Farman M.L."/>
            <person name="Kohn L.M."/>
            <person name="Birren B."/>
            <person name="Ma L.-J."/>
            <person name="Dean R.A."/>
        </authorList>
    </citation>
    <scope>NUCLEOTIDE SEQUENCE</scope>
    <source>
        <strain evidence="3">R3-111a-1</strain>
    </source>
</reference>
<name>J3PGN7_GAET3</name>
<feature type="chain" id="PRO_5015095341" evidence="1">
    <location>
        <begin position="22"/>
        <end position="195"/>
    </location>
</feature>